<keyword evidence="5" id="KW-1185">Reference proteome</keyword>
<evidence type="ECO:0000256" key="1">
    <source>
        <dbReference type="ARBA" id="ARBA00022723"/>
    </source>
</evidence>
<gene>
    <name evidence="4" type="ORF">OLMES_0589</name>
</gene>
<dbReference type="Pfam" id="PF12710">
    <property type="entry name" value="HAD"/>
    <property type="match status" value="1"/>
</dbReference>
<dbReference type="InterPro" id="IPR036412">
    <property type="entry name" value="HAD-like_sf"/>
</dbReference>
<dbReference type="GO" id="GO:0046872">
    <property type="term" value="F:metal ion binding"/>
    <property type="evidence" value="ECO:0007669"/>
    <property type="project" value="UniProtKB-KW"/>
</dbReference>
<protein>
    <submittedName>
        <fullName evidence="4">HAD family hydrolase</fullName>
    </submittedName>
</protein>
<dbReference type="PANTHER" id="PTHR43344">
    <property type="entry name" value="PHOSPHOSERINE PHOSPHATASE"/>
    <property type="match status" value="1"/>
</dbReference>
<dbReference type="Gene3D" id="3.40.50.1000">
    <property type="entry name" value="HAD superfamily/HAD-like"/>
    <property type="match status" value="1"/>
</dbReference>
<accession>A0A1Y0I2J5</accession>
<reference evidence="4 5" key="1">
    <citation type="submission" date="2017-05" db="EMBL/GenBank/DDBJ databases">
        <title>Genomic insights into alkan degradation activity of Oleiphilus messinensis.</title>
        <authorList>
            <person name="Kozyavkin S.A."/>
            <person name="Slesarev A.I."/>
            <person name="Golyshin P.N."/>
            <person name="Korzhenkov A."/>
            <person name="Golyshina O.N."/>
            <person name="Toshchakov S.V."/>
        </authorList>
    </citation>
    <scope>NUCLEOTIDE SEQUENCE [LARGE SCALE GENOMIC DNA]</scope>
    <source>
        <strain evidence="4 5">ME102</strain>
    </source>
</reference>
<evidence type="ECO:0000313" key="5">
    <source>
        <dbReference type="Proteomes" id="UP000196027"/>
    </source>
</evidence>
<keyword evidence="2 4" id="KW-0378">Hydrolase</keyword>
<evidence type="ECO:0000256" key="2">
    <source>
        <dbReference type="ARBA" id="ARBA00022801"/>
    </source>
</evidence>
<dbReference type="OrthoDB" id="9784466at2"/>
<dbReference type="PANTHER" id="PTHR43344:SF13">
    <property type="entry name" value="PHOSPHATASE RV3661-RELATED"/>
    <property type="match status" value="1"/>
</dbReference>
<keyword evidence="1" id="KW-0479">Metal-binding</keyword>
<dbReference type="NCBIfam" id="TIGR01488">
    <property type="entry name" value="HAD-SF-IB"/>
    <property type="match status" value="1"/>
</dbReference>
<dbReference type="EMBL" id="CP021425">
    <property type="protein sequence ID" value="ARU54692.1"/>
    <property type="molecule type" value="Genomic_DNA"/>
</dbReference>
<keyword evidence="3" id="KW-0460">Magnesium</keyword>
<evidence type="ECO:0000313" key="4">
    <source>
        <dbReference type="EMBL" id="ARU54692.1"/>
    </source>
</evidence>
<proteinExistence type="predicted"/>
<dbReference type="RefSeq" id="WP_157678120.1">
    <property type="nucleotide sequence ID" value="NZ_CP021425.1"/>
</dbReference>
<dbReference type="Proteomes" id="UP000196027">
    <property type="component" value="Chromosome"/>
</dbReference>
<evidence type="ECO:0000256" key="3">
    <source>
        <dbReference type="ARBA" id="ARBA00022842"/>
    </source>
</evidence>
<name>A0A1Y0I2J5_9GAMM</name>
<organism evidence="4 5">
    <name type="scientific">Oleiphilus messinensis</name>
    <dbReference type="NCBI Taxonomy" id="141451"/>
    <lineage>
        <taxon>Bacteria</taxon>
        <taxon>Pseudomonadati</taxon>
        <taxon>Pseudomonadota</taxon>
        <taxon>Gammaproteobacteria</taxon>
        <taxon>Oceanospirillales</taxon>
        <taxon>Oleiphilaceae</taxon>
        <taxon>Oleiphilus</taxon>
    </lineage>
</organism>
<dbReference type="SUPFAM" id="SSF56784">
    <property type="entry name" value="HAD-like"/>
    <property type="match status" value="1"/>
</dbReference>
<dbReference type="AlphaFoldDB" id="A0A1Y0I2J5"/>
<dbReference type="KEGG" id="ome:OLMES_0589"/>
<dbReference type="GO" id="GO:0016787">
    <property type="term" value="F:hydrolase activity"/>
    <property type="evidence" value="ECO:0007669"/>
    <property type="project" value="UniProtKB-KW"/>
</dbReference>
<sequence>MDRTTAIAVFDFDETIVFENSLGLLFQHATGSRTYFLHAIPAILSFLFTSQAYQSGAYYQLRKAIKQRLYRHCLQGRSMATLESAGKFAATKLTLNPGVVEHLKQHRQQGDYILIATASPWQYVEAILSAQNIPFDKVIGTELSIASSASDNAALRGQINGEECSRDHKWQRIQETLIGAGFKPESLTAFGNDPDDIPMLRQATLGYIVSGTDITAYQGN</sequence>
<dbReference type="InterPro" id="IPR023214">
    <property type="entry name" value="HAD_sf"/>
</dbReference>
<dbReference type="InterPro" id="IPR050582">
    <property type="entry name" value="HAD-like_SerB"/>
</dbReference>